<dbReference type="Proteomes" id="UP000278673">
    <property type="component" value="Unassembled WGS sequence"/>
</dbReference>
<dbReference type="EMBL" id="RFFJ01000003">
    <property type="protein sequence ID" value="RMI46258.1"/>
    <property type="molecule type" value="Genomic_DNA"/>
</dbReference>
<name>A0A3M2MG74_9ACTN</name>
<accession>A0A3M2MG74</accession>
<dbReference type="AlphaFoldDB" id="A0A3M2MG74"/>
<dbReference type="Pfam" id="PF19054">
    <property type="entry name" value="DUF5753"/>
    <property type="match status" value="1"/>
</dbReference>
<gene>
    <name evidence="2" type="ORF">EBN88_01410</name>
</gene>
<dbReference type="InterPro" id="IPR001387">
    <property type="entry name" value="Cro/C1-type_HTH"/>
</dbReference>
<keyword evidence="3" id="KW-1185">Reference proteome</keyword>
<comment type="caution">
    <text evidence="2">The sequence shown here is derived from an EMBL/GenBank/DDBJ whole genome shotgun (WGS) entry which is preliminary data.</text>
</comment>
<dbReference type="InterPro" id="IPR043917">
    <property type="entry name" value="DUF5753"/>
</dbReference>
<evidence type="ECO:0000313" key="3">
    <source>
        <dbReference type="Proteomes" id="UP000278673"/>
    </source>
</evidence>
<proteinExistence type="predicted"/>
<dbReference type="GO" id="GO:0003677">
    <property type="term" value="F:DNA binding"/>
    <property type="evidence" value="ECO:0007669"/>
    <property type="project" value="InterPro"/>
</dbReference>
<dbReference type="SUPFAM" id="SSF47413">
    <property type="entry name" value="lambda repressor-like DNA-binding domains"/>
    <property type="match status" value="1"/>
</dbReference>
<evidence type="ECO:0000259" key="1">
    <source>
        <dbReference type="PROSITE" id="PS50943"/>
    </source>
</evidence>
<dbReference type="InterPro" id="IPR010982">
    <property type="entry name" value="Lambda_DNA-bd_dom_sf"/>
</dbReference>
<organism evidence="2 3">
    <name type="scientific">Streptomyces triticirhizae</name>
    <dbReference type="NCBI Taxonomy" id="2483353"/>
    <lineage>
        <taxon>Bacteria</taxon>
        <taxon>Bacillati</taxon>
        <taxon>Actinomycetota</taxon>
        <taxon>Actinomycetes</taxon>
        <taxon>Kitasatosporales</taxon>
        <taxon>Streptomycetaceae</taxon>
        <taxon>Streptomyces</taxon>
    </lineage>
</organism>
<feature type="domain" description="HTH cro/C1-type" evidence="1">
    <location>
        <begin position="19"/>
        <end position="73"/>
    </location>
</feature>
<sequence>MAEARSGPTVGQIVLGLRLKELRESAGCSFADAAAALSVNTTTVRRMEKAEVGLKPLYVKALLERYGVGAEEAESFLRLVDEANRPGWWHRFRDVLPDWFSLYVSLEGEASLIRAYEPHCVPGLLQTPAYARALLRTGFPGASDEEIERRVALRMERQELLTRPRAPLLWAVVEEHVLRRRVGTAAEMLQQIDRLIEATQLPNVTLQIMPFSAGPHPGMFGPFQLFRFEIPELPDIIYAESLTGATYLDERPDTVAYLEVLDRMGTQAASAQDTEALLGEIRKELTA</sequence>
<dbReference type="Gene3D" id="1.10.260.40">
    <property type="entry name" value="lambda repressor-like DNA-binding domains"/>
    <property type="match status" value="1"/>
</dbReference>
<evidence type="ECO:0000313" key="2">
    <source>
        <dbReference type="EMBL" id="RMI46258.1"/>
    </source>
</evidence>
<dbReference type="CDD" id="cd00093">
    <property type="entry name" value="HTH_XRE"/>
    <property type="match status" value="1"/>
</dbReference>
<protein>
    <submittedName>
        <fullName evidence="2">XRE family transcriptional regulator</fullName>
    </submittedName>
</protein>
<dbReference type="RefSeq" id="WP_122181918.1">
    <property type="nucleotide sequence ID" value="NZ_RFFJ01000003.1"/>
</dbReference>
<dbReference type="PROSITE" id="PS50943">
    <property type="entry name" value="HTH_CROC1"/>
    <property type="match status" value="1"/>
</dbReference>
<dbReference type="Pfam" id="PF13560">
    <property type="entry name" value="HTH_31"/>
    <property type="match status" value="1"/>
</dbReference>
<dbReference type="SMART" id="SM00530">
    <property type="entry name" value="HTH_XRE"/>
    <property type="match status" value="1"/>
</dbReference>
<reference evidence="2 3" key="1">
    <citation type="submission" date="2018-10" db="EMBL/GenBank/DDBJ databases">
        <title>Isolation, diversity and antifungal activity of actinobacteria from wheat.</title>
        <authorList>
            <person name="Han C."/>
        </authorList>
    </citation>
    <scope>NUCLEOTIDE SEQUENCE [LARGE SCALE GENOMIC DNA]</scope>
    <source>
        <strain evidence="2 3">NEAU-YY642</strain>
    </source>
</reference>